<dbReference type="Proteomes" id="UP000051836">
    <property type="component" value="Unassembled WGS sequence"/>
</dbReference>
<dbReference type="AlphaFoldDB" id="A0A0Q3U540"/>
<proteinExistence type="predicted"/>
<dbReference type="EMBL" id="LMAW01000035">
    <property type="protein sequence ID" value="KQL61072.1"/>
    <property type="molecule type" value="Genomic_DNA"/>
</dbReference>
<protein>
    <submittedName>
        <fullName evidence="1">Uncharacterized protein</fullName>
    </submittedName>
</protein>
<evidence type="ECO:0000313" key="2">
    <source>
        <dbReference type="Proteomes" id="UP000051836"/>
    </source>
</evidence>
<reference evidence="1 2" key="1">
    <citation type="submission" date="2015-10" db="EMBL/GenBank/DDBJ databases">
        <authorList>
            <person name="Gilbert D.G."/>
        </authorList>
    </citation>
    <scope>NUCLEOTIDE SEQUENCE [LARGE SCALE GENOMIC DNA]</scope>
    <source>
        <strain evidence="1">FVVF132</strain>
    </source>
</reference>
<evidence type="ECO:0000313" key="1">
    <source>
        <dbReference type="EMBL" id="KQL61072.1"/>
    </source>
</evidence>
<comment type="caution">
    <text evidence="1">The sequence shown here is derived from an EMBL/GenBank/DDBJ whole genome shotgun (WGS) entry which is preliminary data.</text>
</comment>
<organism evidence="1 2">
    <name type="scientific">Amazona aestiva</name>
    <name type="common">Blue-fronted Amazon parrot</name>
    <dbReference type="NCBI Taxonomy" id="12930"/>
    <lineage>
        <taxon>Eukaryota</taxon>
        <taxon>Metazoa</taxon>
        <taxon>Chordata</taxon>
        <taxon>Craniata</taxon>
        <taxon>Vertebrata</taxon>
        <taxon>Euteleostomi</taxon>
        <taxon>Archelosauria</taxon>
        <taxon>Archosauria</taxon>
        <taxon>Dinosauria</taxon>
        <taxon>Saurischia</taxon>
        <taxon>Theropoda</taxon>
        <taxon>Coelurosauria</taxon>
        <taxon>Aves</taxon>
        <taxon>Neognathae</taxon>
        <taxon>Neoaves</taxon>
        <taxon>Telluraves</taxon>
        <taxon>Australaves</taxon>
        <taxon>Psittaciformes</taxon>
        <taxon>Psittacidae</taxon>
        <taxon>Amazona</taxon>
    </lineage>
</organism>
<sequence>MILACTAVGLLTGGRETLFHYPGGVVTPRMFHLWTKGTEKEQPLRDLPEQAEQKLVPRDASQSTPRCPVAMGTMLPPSQSHGGRCGDAHCDVAPTLSMGYLRRESPAVTSAEETPPLGGCICPGCPAHPVPHAQRQQMSNGSSIIHFLLLPFADMRASRGFGNNETQINMIHAEQFNVRNHAFYRKVSEQ</sequence>
<gene>
    <name evidence="1" type="ORF">AAES_01851</name>
</gene>
<keyword evidence="2" id="KW-1185">Reference proteome</keyword>
<accession>A0A0Q3U540</accession>
<name>A0A0Q3U540_AMAAE</name>